<dbReference type="AlphaFoldDB" id="A0A0P9CBH5"/>
<dbReference type="InterPro" id="IPR029044">
    <property type="entry name" value="Nucleotide-diphossugar_trans"/>
</dbReference>
<dbReference type="EMBL" id="LJCO01000068">
    <property type="protein sequence ID" value="KPV42872.1"/>
    <property type="molecule type" value="Genomic_DNA"/>
</dbReference>
<dbReference type="Pfam" id="PF00535">
    <property type="entry name" value="Glycos_transf_2"/>
    <property type="match status" value="1"/>
</dbReference>
<sequence>MSVVSLLTAHLFVSTDNTWNGLDEMLMKIRDSGITVKLYSPTEPPLITNVKEPRVYVSLGEKDGDFPTLNRLPLHERRRWLHFDSVESIQPFQLFYCWLSYTDPLPTNVEIPQTRFTSDTPLVSVFTASYRSEDKIKRPYNSLLRQTYANWEWVIVDDSGDDDETYNQYLLPLDDPRVRRYRQDSRNGYIGTIKRYAAGLCTGEILVELDHDDDLTPDCLEKIVRAFQEHPDCGFAFGDNAEVYVTNHHAHWYGWDCGFGYCMYYRVWVHDMGRWQNVMHQTTLNGKTIRHLVGLPNHPRAWTRDCYHLIGGHRPELLVSDDYDMLVRTFLSTKYVAIPDLLYIQYRNADGDNSTFQRNEQIQTLCLHLENYYHERIQDRMQELGLPSVEELPYTRIWESSANYPGRMTAHITYRDRDKTSILFPVPYSSSANDYTELLRTLQEGLDTNFHNMEVVVVGNVPTEIETFAAKAPMGAIRWWQMEPNDSLEVCIEYGKLCASGSELVVVVPE</sequence>
<dbReference type="PANTHER" id="PTHR22916">
    <property type="entry name" value="GLYCOSYLTRANSFERASE"/>
    <property type="match status" value="1"/>
</dbReference>
<comment type="similarity">
    <text evidence="1">Belongs to the glycosyltransferase 2 family.</text>
</comment>
<reference evidence="3 4" key="1">
    <citation type="submission" date="2015-09" db="EMBL/GenBank/DDBJ databases">
        <title>Draft genome sequence of Alicyclobacillus ferrooxydans DSM 22381.</title>
        <authorList>
            <person name="Hemp J."/>
        </authorList>
    </citation>
    <scope>NUCLEOTIDE SEQUENCE [LARGE SCALE GENOMIC DNA]</scope>
    <source>
        <strain evidence="3 4">TC-34</strain>
    </source>
</reference>
<keyword evidence="4" id="KW-1185">Reference proteome</keyword>
<name>A0A0P9CBH5_9BACL</name>
<dbReference type="RefSeq" id="WP_054970009.1">
    <property type="nucleotide sequence ID" value="NZ_LJCO01000068.1"/>
</dbReference>
<dbReference type="Proteomes" id="UP000050482">
    <property type="component" value="Unassembled WGS sequence"/>
</dbReference>
<dbReference type="PATRIC" id="fig|471514.4.peg.3325"/>
<protein>
    <submittedName>
        <fullName evidence="3">Glycosyl transferase family 2</fullName>
    </submittedName>
</protein>
<evidence type="ECO:0000313" key="3">
    <source>
        <dbReference type="EMBL" id="KPV42872.1"/>
    </source>
</evidence>
<dbReference type="OrthoDB" id="9800276at2"/>
<dbReference type="PANTHER" id="PTHR22916:SF3">
    <property type="entry name" value="UDP-GLCNAC:BETAGAL BETA-1,3-N-ACETYLGLUCOSAMINYLTRANSFERASE-LIKE PROTEIN 1"/>
    <property type="match status" value="1"/>
</dbReference>
<gene>
    <name evidence="3" type="ORF">AN477_15155</name>
</gene>
<dbReference type="GO" id="GO:0016758">
    <property type="term" value="F:hexosyltransferase activity"/>
    <property type="evidence" value="ECO:0007669"/>
    <property type="project" value="UniProtKB-ARBA"/>
</dbReference>
<keyword evidence="3" id="KW-0808">Transferase</keyword>
<evidence type="ECO:0000313" key="4">
    <source>
        <dbReference type="Proteomes" id="UP000050482"/>
    </source>
</evidence>
<organism evidence="3 4">
    <name type="scientific">Alicyclobacillus ferrooxydans</name>
    <dbReference type="NCBI Taxonomy" id="471514"/>
    <lineage>
        <taxon>Bacteria</taxon>
        <taxon>Bacillati</taxon>
        <taxon>Bacillota</taxon>
        <taxon>Bacilli</taxon>
        <taxon>Bacillales</taxon>
        <taxon>Alicyclobacillaceae</taxon>
        <taxon>Alicyclobacillus</taxon>
    </lineage>
</organism>
<proteinExistence type="inferred from homology"/>
<dbReference type="STRING" id="471514.AN477_15155"/>
<evidence type="ECO:0000256" key="1">
    <source>
        <dbReference type="ARBA" id="ARBA00006739"/>
    </source>
</evidence>
<dbReference type="InterPro" id="IPR001173">
    <property type="entry name" value="Glyco_trans_2-like"/>
</dbReference>
<dbReference type="SUPFAM" id="SSF53448">
    <property type="entry name" value="Nucleotide-diphospho-sugar transferases"/>
    <property type="match status" value="1"/>
</dbReference>
<comment type="caution">
    <text evidence="3">The sequence shown here is derived from an EMBL/GenBank/DDBJ whole genome shotgun (WGS) entry which is preliminary data.</text>
</comment>
<feature type="domain" description="Glycosyltransferase 2-like" evidence="2">
    <location>
        <begin position="124"/>
        <end position="251"/>
    </location>
</feature>
<accession>A0A0P9CBH5</accession>
<dbReference type="Gene3D" id="3.90.550.10">
    <property type="entry name" value="Spore Coat Polysaccharide Biosynthesis Protein SpsA, Chain A"/>
    <property type="match status" value="1"/>
</dbReference>
<evidence type="ECO:0000259" key="2">
    <source>
        <dbReference type="Pfam" id="PF00535"/>
    </source>
</evidence>